<proteinExistence type="predicted"/>
<dbReference type="EMBL" id="JAUESC010000386">
    <property type="protein sequence ID" value="KAK0575576.1"/>
    <property type="molecule type" value="Genomic_DNA"/>
</dbReference>
<sequence length="223" mass="26290">MILLETEASSFRESLRRSTFWMNGLFFVKGDWGGVMAIDHNSTQNSTCLPRHFSLSRPINNVTCYLTSKEKGHVSLILAFSWWKRGYLRFFVKGRMIDLDVFPRHFDGKTRYEEEEEEEEVHLARNKKSRADETDAIPVEKAVSRFEGVIKDSATEALVFLKKSHKRWQAHYRSLKEDPLPMHLEMPNFEGILKEYSHMDQFAVAVTIHLRVRRLWSKRMMSF</sequence>
<comment type="caution">
    <text evidence="1">The sequence shown here is derived from an EMBL/GenBank/DDBJ whole genome shotgun (WGS) entry which is preliminary data.</text>
</comment>
<protein>
    <submittedName>
        <fullName evidence="1">Uncharacterized protein</fullName>
    </submittedName>
</protein>
<organism evidence="1 2">
    <name type="scientific">Acer saccharum</name>
    <name type="common">Sugar maple</name>
    <dbReference type="NCBI Taxonomy" id="4024"/>
    <lineage>
        <taxon>Eukaryota</taxon>
        <taxon>Viridiplantae</taxon>
        <taxon>Streptophyta</taxon>
        <taxon>Embryophyta</taxon>
        <taxon>Tracheophyta</taxon>
        <taxon>Spermatophyta</taxon>
        <taxon>Magnoliopsida</taxon>
        <taxon>eudicotyledons</taxon>
        <taxon>Gunneridae</taxon>
        <taxon>Pentapetalae</taxon>
        <taxon>rosids</taxon>
        <taxon>malvids</taxon>
        <taxon>Sapindales</taxon>
        <taxon>Sapindaceae</taxon>
        <taxon>Hippocastanoideae</taxon>
        <taxon>Acereae</taxon>
        <taxon>Acer</taxon>
    </lineage>
</organism>
<reference evidence="1" key="1">
    <citation type="journal article" date="2022" name="Plant J.">
        <title>Strategies of tolerance reflected in two North American maple genomes.</title>
        <authorList>
            <person name="McEvoy S.L."/>
            <person name="Sezen U.U."/>
            <person name="Trouern-Trend A."/>
            <person name="McMahon S.M."/>
            <person name="Schaberg P.G."/>
            <person name="Yang J."/>
            <person name="Wegrzyn J.L."/>
            <person name="Swenson N.G."/>
        </authorList>
    </citation>
    <scope>NUCLEOTIDE SEQUENCE</scope>
    <source>
        <strain evidence="1">NS2018</strain>
    </source>
</reference>
<dbReference type="Proteomes" id="UP001168877">
    <property type="component" value="Unassembled WGS sequence"/>
</dbReference>
<name>A0AA39VD48_ACESA</name>
<evidence type="ECO:0000313" key="1">
    <source>
        <dbReference type="EMBL" id="KAK0575576.1"/>
    </source>
</evidence>
<dbReference type="AlphaFoldDB" id="A0AA39VD48"/>
<reference evidence="1" key="2">
    <citation type="submission" date="2023-06" db="EMBL/GenBank/DDBJ databases">
        <authorList>
            <person name="Swenson N.G."/>
            <person name="Wegrzyn J.L."/>
            <person name="Mcevoy S.L."/>
        </authorList>
    </citation>
    <scope>NUCLEOTIDE SEQUENCE</scope>
    <source>
        <strain evidence="1">NS2018</strain>
        <tissue evidence="1">Leaf</tissue>
    </source>
</reference>
<accession>A0AA39VD48</accession>
<gene>
    <name evidence="1" type="ORF">LWI29_003080</name>
</gene>
<evidence type="ECO:0000313" key="2">
    <source>
        <dbReference type="Proteomes" id="UP001168877"/>
    </source>
</evidence>
<keyword evidence="2" id="KW-1185">Reference proteome</keyword>